<dbReference type="AlphaFoldDB" id="A0A6A6EMT5"/>
<feature type="compositionally biased region" description="Basic and acidic residues" evidence="1">
    <location>
        <begin position="353"/>
        <end position="369"/>
    </location>
</feature>
<keyword evidence="4" id="KW-1185">Reference proteome</keyword>
<name>A0A6A6EMT5_9PEZI</name>
<organism evidence="3 4">
    <name type="scientific">Zopfia rhizophila CBS 207.26</name>
    <dbReference type="NCBI Taxonomy" id="1314779"/>
    <lineage>
        <taxon>Eukaryota</taxon>
        <taxon>Fungi</taxon>
        <taxon>Dikarya</taxon>
        <taxon>Ascomycota</taxon>
        <taxon>Pezizomycotina</taxon>
        <taxon>Dothideomycetes</taxon>
        <taxon>Dothideomycetes incertae sedis</taxon>
        <taxon>Zopfiaceae</taxon>
        <taxon>Zopfia</taxon>
    </lineage>
</organism>
<dbReference type="EMBL" id="ML994615">
    <property type="protein sequence ID" value="KAF2192272.1"/>
    <property type="molecule type" value="Genomic_DNA"/>
</dbReference>
<feature type="transmembrane region" description="Helical" evidence="2">
    <location>
        <begin position="59"/>
        <end position="78"/>
    </location>
</feature>
<proteinExistence type="predicted"/>
<feature type="region of interest" description="Disordered" evidence="1">
    <location>
        <begin position="353"/>
        <end position="374"/>
    </location>
</feature>
<protein>
    <submittedName>
        <fullName evidence="3">Uncharacterized protein</fullName>
    </submittedName>
</protein>
<keyword evidence="2" id="KW-0472">Membrane</keyword>
<keyword evidence="2" id="KW-1133">Transmembrane helix</keyword>
<accession>A0A6A6EMT5</accession>
<reference evidence="3" key="1">
    <citation type="journal article" date="2020" name="Stud. Mycol.">
        <title>101 Dothideomycetes genomes: a test case for predicting lifestyles and emergence of pathogens.</title>
        <authorList>
            <person name="Haridas S."/>
            <person name="Albert R."/>
            <person name="Binder M."/>
            <person name="Bloem J."/>
            <person name="Labutti K."/>
            <person name="Salamov A."/>
            <person name="Andreopoulos B."/>
            <person name="Baker S."/>
            <person name="Barry K."/>
            <person name="Bills G."/>
            <person name="Bluhm B."/>
            <person name="Cannon C."/>
            <person name="Castanera R."/>
            <person name="Culley D."/>
            <person name="Daum C."/>
            <person name="Ezra D."/>
            <person name="Gonzalez J."/>
            <person name="Henrissat B."/>
            <person name="Kuo A."/>
            <person name="Liang C."/>
            <person name="Lipzen A."/>
            <person name="Lutzoni F."/>
            <person name="Magnuson J."/>
            <person name="Mondo S."/>
            <person name="Nolan M."/>
            <person name="Ohm R."/>
            <person name="Pangilinan J."/>
            <person name="Park H.-J."/>
            <person name="Ramirez L."/>
            <person name="Alfaro M."/>
            <person name="Sun H."/>
            <person name="Tritt A."/>
            <person name="Yoshinaga Y."/>
            <person name="Zwiers L.-H."/>
            <person name="Turgeon B."/>
            <person name="Goodwin S."/>
            <person name="Spatafora J."/>
            <person name="Crous P."/>
            <person name="Grigoriev I."/>
        </authorList>
    </citation>
    <scope>NUCLEOTIDE SEQUENCE</scope>
    <source>
        <strain evidence="3">CBS 207.26</strain>
    </source>
</reference>
<evidence type="ECO:0000256" key="2">
    <source>
        <dbReference type="SAM" id="Phobius"/>
    </source>
</evidence>
<keyword evidence="2" id="KW-0812">Transmembrane</keyword>
<sequence length="374" mass="41918">MFSRRIASNPSLIARSARYPSVARTVNARPRIRTHRFRSTSTNAFAGNPNGSNSTLSPAVIGALTGSLTTFAIGYIWYRRSGAKDLLAATRTTKDYVTSTKQNIKESTPEPNEALDWLRQAARSYAVFIPGARGYIDSAFDDLDTVRAKHGDEVDKIVRETYEELREVTGKGDMNLETMWRAKIVDKHPQLKEKLGGSVDQLKQVGDRFGPEAKKEVNKTWDQIRDIFNTGVSPENVENAKKVIQEKVELVKKMGDEAWKKGMEQAKPYLDKNPKIKELVEKNQNALEASATQKAKDSGFGGLEQYLNKIPGGDEIIPKLGQLQEVAQKHGQEAERIMKEAVEEISQVLAKKSDEATRVAEKAKEDAKEHRKWF</sequence>
<evidence type="ECO:0000313" key="4">
    <source>
        <dbReference type="Proteomes" id="UP000800200"/>
    </source>
</evidence>
<evidence type="ECO:0000256" key="1">
    <source>
        <dbReference type="SAM" id="MobiDB-lite"/>
    </source>
</evidence>
<gene>
    <name evidence="3" type="ORF">K469DRAFT_745752</name>
</gene>
<evidence type="ECO:0000313" key="3">
    <source>
        <dbReference type="EMBL" id="KAF2192272.1"/>
    </source>
</evidence>
<dbReference type="Proteomes" id="UP000800200">
    <property type="component" value="Unassembled WGS sequence"/>
</dbReference>
<dbReference type="OrthoDB" id="3883941at2759"/>